<gene>
    <name evidence="3" type="ORF">GT347_24870</name>
</gene>
<dbReference type="CDD" id="cd13578">
    <property type="entry name" value="PBP2_Bug27"/>
    <property type="match status" value="1"/>
</dbReference>
<protein>
    <submittedName>
        <fullName evidence="3">Tripartite tricarboxylate transporter substrate binding protein</fullName>
    </submittedName>
</protein>
<reference evidence="3 4" key="1">
    <citation type="submission" date="2020-01" db="EMBL/GenBank/DDBJ databases">
        <title>Genome sequencing of strain KACC 21265.</title>
        <authorList>
            <person name="Heo J."/>
            <person name="Kim S.-J."/>
            <person name="Kim J.-S."/>
            <person name="Hong S.-B."/>
            <person name="Kwon S.-W."/>
        </authorList>
    </citation>
    <scope>NUCLEOTIDE SEQUENCE [LARGE SCALE GENOMIC DNA]</scope>
    <source>
        <strain evidence="3 4">KACC 21265</strain>
    </source>
</reference>
<dbReference type="InterPro" id="IPR042100">
    <property type="entry name" value="Bug_dom1"/>
</dbReference>
<dbReference type="Gene3D" id="3.40.190.150">
    <property type="entry name" value="Bordetella uptake gene, domain 1"/>
    <property type="match status" value="1"/>
</dbReference>
<name>A0A857JAJ0_9BURK</name>
<feature type="chain" id="PRO_5032712781" evidence="2">
    <location>
        <begin position="24"/>
        <end position="324"/>
    </location>
</feature>
<dbReference type="SUPFAM" id="SSF53850">
    <property type="entry name" value="Periplasmic binding protein-like II"/>
    <property type="match status" value="1"/>
</dbReference>
<dbReference type="PIRSF" id="PIRSF017082">
    <property type="entry name" value="YflP"/>
    <property type="match status" value="1"/>
</dbReference>
<keyword evidence="4" id="KW-1185">Reference proteome</keyword>
<evidence type="ECO:0000256" key="1">
    <source>
        <dbReference type="ARBA" id="ARBA00006987"/>
    </source>
</evidence>
<sequence>MFKRFTGLLAAASLVLLSGAALAADVFPSRTVNIVVAYPPGGSTDVAARLLAQTLAAKLGQPFVVDNRAGAGGMIGAAYVAHAAPDGYSLLFGSSAELSLAPVVKKNLPISVEQDLRPVAMVASVPFVLVANNSFPPNNVTELIAYAKAHPNEVNFSSFGNGTSSHLAGELLNLQAGMHMMHVPYKGSSPSLTDLMGGQIQVSFDTITAVMPLIQAGKIKPLGIATLARSPLLPHVPTVSESGMPGFVGGTWFGLMAPKATPDAVVATMTREVTAALKTGKLANELIARGLDPAPRPAGELNDFMKSETAKWKRVVDAIGLQPE</sequence>
<feature type="signal peptide" evidence="2">
    <location>
        <begin position="1"/>
        <end position="23"/>
    </location>
</feature>
<evidence type="ECO:0000313" key="4">
    <source>
        <dbReference type="Proteomes" id="UP000464787"/>
    </source>
</evidence>
<evidence type="ECO:0000313" key="3">
    <source>
        <dbReference type="EMBL" id="QHJ00937.1"/>
    </source>
</evidence>
<evidence type="ECO:0000256" key="2">
    <source>
        <dbReference type="SAM" id="SignalP"/>
    </source>
</evidence>
<accession>A0A857JAJ0</accession>
<dbReference type="PANTHER" id="PTHR42928">
    <property type="entry name" value="TRICARBOXYLATE-BINDING PROTEIN"/>
    <property type="match status" value="1"/>
</dbReference>
<organism evidence="3 4">
    <name type="scientific">Xylophilus rhododendri</name>
    <dbReference type="NCBI Taxonomy" id="2697032"/>
    <lineage>
        <taxon>Bacteria</taxon>
        <taxon>Pseudomonadati</taxon>
        <taxon>Pseudomonadota</taxon>
        <taxon>Betaproteobacteria</taxon>
        <taxon>Burkholderiales</taxon>
        <taxon>Xylophilus</taxon>
    </lineage>
</organism>
<dbReference type="KEGG" id="xyk:GT347_24870"/>
<dbReference type="InterPro" id="IPR005064">
    <property type="entry name" value="BUG"/>
</dbReference>
<proteinExistence type="inferred from homology"/>
<dbReference type="EMBL" id="CP047650">
    <property type="protein sequence ID" value="QHJ00937.1"/>
    <property type="molecule type" value="Genomic_DNA"/>
</dbReference>
<dbReference type="PANTHER" id="PTHR42928:SF5">
    <property type="entry name" value="BLR1237 PROTEIN"/>
    <property type="match status" value="1"/>
</dbReference>
<dbReference type="RefSeq" id="WP_160554746.1">
    <property type="nucleotide sequence ID" value="NZ_CP047650.1"/>
</dbReference>
<dbReference type="Pfam" id="PF03401">
    <property type="entry name" value="TctC"/>
    <property type="match status" value="1"/>
</dbReference>
<keyword evidence="2" id="KW-0732">Signal</keyword>
<dbReference type="Gene3D" id="3.40.190.10">
    <property type="entry name" value="Periplasmic binding protein-like II"/>
    <property type="match status" value="1"/>
</dbReference>
<dbReference type="Proteomes" id="UP000464787">
    <property type="component" value="Chromosome"/>
</dbReference>
<comment type="similarity">
    <text evidence="1">Belongs to the UPF0065 (bug) family.</text>
</comment>
<dbReference type="AlphaFoldDB" id="A0A857JAJ0"/>